<proteinExistence type="predicted"/>
<comment type="caution">
    <text evidence="1">The sequence shown here is derived from an EMBL/GenBank/DDBJ whole genome shotgun (WGS) entry which is preliminary data.</text>
</comment>
<keyword evidence="2" id="KW-1185">Reference proteome</keyword>
<organism evidence="1 2">
    <name type="scientific">Porites lobata</name>
    <dbReference type="NCBI Taxonomy" id="104759"/>
    <lineage>
        <taxon>Eukaryota</taxon>
        <taxon>Metazoa</taxon>
        <taxon>Cnidaria</taxon>
        <taxon>Anthozoa</taxon>
        <taxon>Hexacorallia</taxon>
        <taxon>Scleractinia</taxon>
        <taxon>Fungiina</taxon>
        <taxon>Poritidae</taxon>
        <taxon>Porites</taxon>
    </lineage>
</organism>
<dbReference type="EMBL" id="CALNXK010000096">
    <property type="protein sequence ID" value="CAH3153318.1"/>
    <property type="molecule type" value="Genomic_DNA"/>
</dbReference>
<protein>
    <submittedName>
        <fullName evidence="1">Uncharacterized protein</fullName>
    </submittedName>
</protein>
<evidence type="ECO:0000313" key="1">
    <source>
        <dbReference type="EMBL" id="CAH3153318.1"/>
    </source>
</evidence>
<reference evidence="1 2" key="1">
    <citation type="submission" date="2022-05" db="EMBL/GenBank/DDBJ databases">
        <authorList>
            <consortium name="Genoscope - CEA"/>
            <person name="William W."/>
        </authorList>
    </citation>
    <scope>NUCLEOTIDE SEQUENCE [LARGE SCALE GENOMIC DNA]</scope>
</reference>
<sequence>MQICNTKRRAYLQCTEITFADRMAAFCSFSALTGGKCGSNRGCVDFVCLNSCNADISSHLMNHHLSRENVCEMDLILARAGLLELTDDQIKNMTVCPVHRYTLGKYWQAPKTCQYPKHHGKKMAIAGTHVINFKTAREIKNIFGEAVPVGSPICTTCRKKHSEEVDRKSDWLYPEETEGDVLLQRPAKEAAVGAIGRMVTSTPFLEDQSTPASSNPITPCWTPGSEEASLTSPVVTDAVGRYNEAMDTIASLTTQEQVEREPLKYQLKTPFQNLSDGEQLKFVKTAKEDCLHVCNVIAPGNGEELFESMMSVQRELFDGAVPDDLVVLMTAYKNAKTRNLKKQILSLYAQRYPMTKLKKIHQPYGSLSTWEIKQARSHAKMHGPGTIPEIKMKHRVLTLDNGDRIEMPNVVRILTRSTMIEQYLEYCKEQCHEPLSRSTLFKILEVREASPRKLLQGLDNTAADGAAGFQTIETLVETLEKGGMEKQCDPVDPELQHPCPHQHQSTCEQCQGLKDVLKEVRLAIEGSSWKPYSCEQREDVLYDFDRAQSDILLWKAHIVHSINQEEAKQDALKSEDPQSAILIMDWAMKFLQIKFREKQSEWFGKRGLSWHISTFITKNVDSGKIELQSYAHIFDSCQQDWYAVCSIIENTLEVVKKEHPQITQVNLRSDEAGCYHNNFLLAAVRDAGRRVGI</sequence>
<dbReference type="Proteomes" id="UP001159405">
    <property type="component" value="Unassembled WGS sequence"/>
</dbReference>
<accession>A0ABN8PZ91</accession>
<evidence type="ECO:0000313" key="2">
    <source>
        <dbReference type="Proteomes" id="UP001159405"/>
    </source>
</evidence>
<name>A0ABN8PZ91_9CNID</name>
<gene>
    <name evidence="1" type="ORF">PLOB_00049524</name>
</gene>